<evidence type="ECO:0000313" key="2">
    <source>
        <dbReference type="Proteomes" id="UP000308600"/>
    </source>
</evidence>
<protein>
    <submittedName>
        <fullName evidence="1">Uncharacterized protein</fullName>
    </submittedName>
</protein>
<dbReference type="EMBL" id="ML208264">
    <property type="protein sequence ID" value="TFK75119.1"/>
    <property type="molecule type" value="Genomic_DNA"/>
</dbReference>
<reference evidence="1 2" key="1">
    <citation type="journal article" date="2019" name="Nat. Ecol. Evol.">
        <title>Megaphylogeny resolves global patterns of mushroom evolution.</title>
        <authorList>
            <person name="Varga T."/>
            <person name="Krizsan K."/>
            <person name="Foldi C."/>
            <person name="Dima B."/>
            <person name="Sanchez-Garcia M."/>
            <person name="Sanchez-Ramirez S."/>
            <person name="Szollosi G.J."/>
            <person name="Szarkandi J.G."/>
            <person name="Papp V."/>
            <person name="Albert L."/>
            <person name="Andreopoulos W."/>
            <person name="Angelini C."/>
            <person name="Antonin V."/>
            <person name="Barry K.W."/>
            <person name="Bougher N.L."/>
            <person name="Buchanan P."/>
            <person name="Buyck B."/>
            <person name="Bense V."/>
            <person name="Catcheside P."/>
            <person name="Chovatia M."/>
            <person name="Cooper J."/>
            <person name="Damon W."/>
            <person name="Desjardin D."/>
            <person name="Finy P."/>
            <person name="Geml J."/>
            <person name="Haridas S."/>
            <person name="Hughes K."/>
            <person name="Justo A."/>
            <person name="Karasinski D."/>
            <person name="Kautmanova I."/>
            <person name="Kiss B."/>
            <person name="Kocsube S."/>
            <person name="Kotiranta H."/>
            <person name="LaButti K.M."/>
            <person name="Lechner B.E."/>
            <person name="Liimatainen K."/>
            <person name="Lipzen A."/>
            <person name="Lukacs Z."/>
            <person name="Mihaltcheva S."/>
            <person name="Morgado L.N."/>
            <person name="Niskanen T."/>
            <person name="Noordeloos M.E."/>
            <person name="Ohm R.A."/>
            <person name="Ortiz-Santana B."/>
            <person name="Ovrebo C."/>
            <person name="Racz N."/>
            <person name="Riley R."/>
            <person name="Savchenko A."/>
            <person name="Shiryaev A."/>
            <person name="Soop K."/>
            <person name="Spirin V."/>
            <person name="Szebenyi C."/>
            <person name="Tomsovsky M."/>
            <person name="Tulloss R.E."/>
            <person name="Uehling J."/>
            <person name="Grigoriev I.V."/>
            <person name="Vagvolgyi C."/>
            <person name="Papp T."/>
            <person name="Martin F.M."/>
            <person name="Miettinen O."/>
            <person name="Hibbett D.S."/>
            <person name="Nagy L.G."/>
        </authorList>
    </citation>
    <scope>NUCLEOTIDE SEQUENCE [LARGE SCALE GENOMIC DNA]</scope>
    <source>
        <strain evidence="1 2">NL-1719</strain>
    </source>
</reference>
<name>A0ACD3BBU9_9AGAR</name>
<dbReference type="Proteomes" id="UP000308600">
    <property type="component" value="Unassembled WGS sequence"/>
</dbReference>
<accession>A0ACD3BBU9</accession>
<evidence type="ECO:0000313" key="1">
    <source>
        <dbReference type="EMBL" id="TFK75119.1"/>
    </source>
</evidence>
<organism evidence="1 2">
    <name type="scientific">Pluteus cervinus</name>
    <dbReference type="NCBI Taxonomy" id="181527"/>
    <lineage>
        <taxon>Eukaryota</taxon>
        <taxon>Fungi</taxon>
        <taxon>Dikarya</taxon>
        <taxon>Basidiomycota</taxon>
        <taxon>Agaricomycotina</taxon>
        <taxon>Agaricomycetes</taxon>
        <taxon>Agaricomycetidae</taxon>
        <taxon>Agaricales</taxon>
        <taxon>Pluteineae</taxon>
        <taxon>Pluteaceae</taxon>
        <taxon>Pluteus</taxon>
    </lineage>
</organism>
<keyword evidence="2" id="KW-1185">Reference proteome</keyword>
<proteinExistence type="predicted"/>
<gene>
    <name evidence="1" type="ORF">BDN72DRAFT_559127</name>
</gene>
<sequence>MSWCVAVAVVSFLCAFWVNMGFFFFCFFLLFFSSSLYRGGFGLSSKLCVRGLGRRLEEARGPTRSISSHNRACGLTLFFPP</sequence>